<feature type="signal peptide" evidence="1">
    <location>
        <begin position="1"/>
        <end position="25"/>
    </location>
</feature>
<proteinExistence type="predicted"/>
<organism evidence="2">
    <name type="scientific">Opuntia streptacantha</name>
    <name type="common">Prickly pear cactus</name>
    <name type="synonym">Opuntia cardona</name>
    <dbReference type="NCBI Taxonomy" id="393608"/>
    <lineage>
        <taxon>Eukaryota</taxon>
        <taxon>Viridiplantae</taxon>
        <taxon>Streptophyta</taxon>
        <taxon>Embryophyta</taxon>
        <taxon>Tracheophyta</taxon>
        <taxon>Spermatophyta</taxon>
        <taxon>Magnoliopsida</taxon>
        <taxon>eudicotyledons</taxon>
        <taxon>Gunneridae</taxon>
        <taxon>Pentapetalae</taxon>
        <taxon>Caryophyllales</taxon>
        <taxon>Cactineae</taxon>
        <taxon>Cactaceae</taxon>
        <taxon>Opuntioideae</taxon>
        <taxon>Opuntia</taxon>
    </lineage>
</organism>
<dbReference type="EMBL" id="GISG01250845">
    <property type="protein sequence ID" value="MBA4671410.1"/>
    <property type="molecule type" value="Transcribed_RNA"/>
</dbReference>
<name>A0A7C9ANW2_OPUST</name>
<feature type="chain" id="PRO_5028257379" description="Secreted protein" evidence="1">
    <location>
        <begin position="26"/>
        <end position="114"/>
    </location>
</feature>
<protein>
    <recommendedName>
        <fullName evidence="3">Secreted protein</fullName>
    </recommendedName>
</protein>
<dbReference type="AlphaFoldDB" id="A0A7C9ANW2"/>
<accession>A0A7C9ANW2</accession>
<evidence type="ECO:0000313" key="2">
    <source>
        <dbReference type="EMBL" id="MBA4671410.1"/>
    </source>
</evidence>
<evidence type="ECO:0008006" key="3">
    <source>
        <dbReference type="Google" id="ProtNLM"/>
    </source>
</evidence>
<sequence>MTGSSFWRLMVSWTLLMELFQISQSTGVFQQLRCASAYDLSSSVRWHFKTSESERLTCLWCFGIWITHGPSGNSGADRYVASIGYPQSSQAESWGWLPSAVLFRYCLIWVKLYH</sequence>
<reference evidence="2" key="1">
    <citation type="journal article" date="2013" name="J. Plant Res.">
        <title>Effect of fungi and light on seed germination of three Opuntia species from semiarid lands of central Mexico.</title>
        <authorList>
            <person name="Delgado-Sanchez P."/>
            <person name="Jimenez-Bremont J.F."/>
            <person name="Guerrero-Gonzalez Mde L."/>
            <person name="Flores J."/>
        </authorList>
    </citation>
    <scope>NUCLEOTIDE SEQUENCE</scope>
    <source>
        <tissue evidence="2">Cladode</tissue>
    </source>
</reference>
<evidence type="ECO:0000256" key="1">
    <source>
        <dbReference type="SAM" id="SignalP"/>
    </source>
</evidence>
<keyword evidence="1" id="KW-0732">Signal</keyword>
<reference evidence="2" key="2">
    <citation type="submission" date="2020-07" db="EMBL/GenBank/DDBJ databases">
        <authorList>
            <person name="Vera ALvarez R."/>
            <person name="Arias-Moreno D.M."/>
            <person name="Jimenez-Jacinto V."/>
            <person name="Jimenez-Bremont J.F."/>
            <person name="Swaminathan K."/>
            <person name="Moose S.P."/>
            <person name="Guerrero-Gonzalez M.L."/>
            <person name="Marino-Ramirez L."/>
            <person name="Landsman D."/>
            <person name="Rodriguez-Kessler M."/>
            <person name="Delgado-Sanchez P."/>
        </authorList>
    </citation>
    <scope>NUCLEOTIDE SEQUENCE</scope>
    <source>
        <tissue evidence="2">Cladode</tissue>
    </source>
</reference>